<evidence type="ECO:0000313" key="2">
    <source>
        <dbReference type="EMBL" id="MBF4376488.1"/>
    </source>
</evidence>
<evidence type="ECO:0000256" key="1">
    <source>
        <dbReference type="SAM" id="MobiDB-lite"/>
    </source>
</evidence>
<gene>
    <name evidence="2" type="ORF">EAY46_26270</name>
</gene>
<reference evidence="2 3" key="1">
    <citation type="journal article" date="2021" name="PeerJ">
        <title>Analysis of 44 Vibrio anguillarum genomes reveals high genetic diversity.</title>
        <authorList>
            <person name="Hansen M.J."/>
            <person name="Dalsgaard I."/>
        </authorList>
    </citation>
    <scope>NUCLEOTIDE SEQUENCE [LARGE SCALE GENOMIC DNA]</scope>
    <source>
        <strain evidence="2 3">040915-1/1B</strain>
    </source>
</reference>
<keyword evidence="3" id="KW-1185">Reference proteome</keyword>
<feature type="region of interest" description="Disordered" evidence="1">
    <location>
        <begin position="1"/>
        <end position="44"/>
    </location>
</feature>
<feature type="non-terminal residue" evidence="2">
    <location>
        <position position="1"/>
    </location>
</feature>
<dbReference type="EMBL" id="RDPI01000852">
    <property type="protein sequence ID" value="MBF4376488.1"/>
    <property type="molecule type" value="Genomic_DNA"/>
</dbReference>
<accession>A0ABR9ZDE0</accession>
<proteinExistence type="predicted"/>
<protein>
    <submittedName>
        <fullName evidence="2">Baseplate assembly protein</fullName>
    </submittedName>
</protein>
<evidence type="ECO:0000313" key="3">
    <source>
        <dbReference type="Proteomes" id="UP000726136"/>
    </source>
</evidence>
<organism evidence="2 3">
    <name type="scientific">Vibrio anguillarum</name>
    <name type="common">Listonella anguillarum</name>
    <dbReference type="NCBI Taxonomy" id="55601"/>
    <lineage>
        <taxon>Bacteria</taxon>
        <taxon>Pseudomonadati</taxon>
        <taxon>Pseudomonadota</taxon>
        <taxon>Gammaproteobacteria</taxon>
        <taxon>Vibrionales</taxon>
        <taxon>Vibrionaceae</taxon>
        <taxon>Vibrio</taxon>
    </lineage>
</organism>
<sequence>VTGNIKADGDIEDHTRSMQDDRTIYNGHDHPHGVPNTSVPNQSK</sequence>
<comment type="caution">
    <text evidence="2">The sequence shown here is derived from an EMBL/GenBank/DDBJ whole genome shotgun (WGS) entry which is preliminary data.</text>
</comment>
<feature type="compositionally biased region" description="Basic and acidic residues" evidence="1">
    <location>
        <begin position="7"/>
        <end position="32"/>
    </location>
</feature>
<feature type="compositionally biased region" description="Polar residues" evidence="1">
    <location>
        <begin position="35"/>
        <end position="44"/>
    </location>
</feature>
<dbReference type="Proteomes" id="UP000726136">
    <property type="component" value="Unassembled WGS sequence"/>
</dbReference>
<name>A0ABR9ZDE0_VIBAN</name>